<reference evidence="4 5" key="2">
    <citation type="submission" date="2021-01" db="EMBL/GenBank/DDBJ databases">
        <title>Genomic Encyclopedia of Type Strains, Phase IV (KMG-IV): sequencing the most valuable type-strain genomes for metagenomic binning, comparative biology and taxonomic classification.</title>
        <authorList>
            <person name="Goeker M."/>
        </authorList>
    </citation>
    <scope>NUCLEOTIDE SEQUENCE [LARGE SCALE GENOMIC DNA]</scope>
    <source>
        <strain evidence="4 5">DSM 6130</strain>
    </source>
</reference>
<reference evidence="3" key="1">
    <citation type="journal article" date="2014" name="Int. J. Syst. Evol. Microbiol.">
        <title>Complete genome sequence of Corynebacterium casei LMG S-19264T (=DSM 44701T), isolated from a smear-ripened cheese.</title>
        <authorList>
            <consortium name="US DOE Joint Genome Institute (JGI-PGF)"/>
            <person name="Walter F."/>
            <person name="Albersmeier A."/>
            <person name="Kalinowski J."/>
            <person name="Ruckert C."/>
        </authorList>
    </citation>
    <scope>NUCLEOTIDE SEQUENCE</scope>
    <source>
        <strain evidence="3">VKM B-1606</strain>
    </source>
</reference>
<dbReference type="InterPro" id="IPR045599">
    <property type="entry name" value="DUF6456"/>
</dbReference>
<dbReference type="Pfam" id="PF20057">
    <property type="entry name" value="DUF6456"/>
    <property type="match status" value="1"/>
</dbReference>
<evidence type="ECO:0000313" key="5">
    <source>
        <dbReference type="Proteomes" id="UP000758856"/>
    </source>
</evidence>
<comment type="caution">
    <text evidence="3">The sequence shown here is derived from an EMBL/GenBank/DDBJ whole genome shotgun (WGS) entry which is preliminary data.</text>
</comment>
<evidence type="ECO:0000256" key="1">
    <source>
        <dbReference type="SAM" id="MobiDB-lite"/>
    </source>
</evidence>
<accession>A0A9W6MSD6</accession>
<dbReference type="EMBL" id="JAFBCY010000001">
    <property type="protein sequence ID" value="MBM7850623.1"/>
    <property type="molecule type" value="Genomic_DNA"/>
</dbReference>
<gene>
    <name evidence="3" type="ORF">GCM10008170_19350</name>
    <name evidence="4" type="ORF">JOD31_000835</name>
</gene>
<evidence type="ECO:0000313" key="6">
    <source>
        <dbReference type="Proteomes" id="UP001143400"/>
    </source>
</evidence>
<reference evidence="3" key="3">
    <citation type="submission" date="2023-01" db="EMBL/GenBank/DDBJ databases">
        <authorList>
            <person name="Sun Q."/>
            <person name="Evtushenko L."/>
        </authorList>
    </citation>
    <scope>NUCLEOTIDE SEQUENCE</scope>
    <source>
        <strain evidence="3">VKM B-1606</strain>
    </source>
</reference>
<dbReference type="AlphaFoldDB" id="A0A9W6MSD6"/>
<dbReference type="RefSeq" id="WP_309299047.1">
    <property type="nucleotide sequence ID" value="NZ_BSFF01000002.1"/>
</dbReference>
<proteinExistence type="predicted"/>
<keyword evidence="5" id="KW-1185">Reference proteome</keyword>
<protein>
    <recommendedName>
        <fullName evidence="2">DUF6456 domain-containing protein</fullName>
    </recommendedName>
</protein>
<dbReference type="Proteomes" id="UP001143400">
    <property type="component" value="Unassembled WGS sequence"/>
</dbReference>
<organism evidence="3 6">
    <name type="scientific">Methylopila capsulata</name>
    <dbReference type="NCBI Taxonomy" id="61654"/>
    <lineage>
        <taxon>Bacteria</taxon>
        <taxon>Pseudomonadati</taxon>
        <taxon>Pseudomonadota</taxon>
        <taxon>Alphaproteobacteria</taxon>
        <taxon>Hyphomicrobiales</taxon>
        <taxon>Methylopilaceae</taxon>
        <taxon>Methylopila</taxon>
    </lineage>
</organism>
<feature type="domain" description="DUF6456" evidence="2">
    <location>
        <begin position="110"/>
        <end position="244"/>
    </location>
</feature>
<evidence type="ECO:0000313" key="4">
    <source>
        <dbReference type="EMBL" id="MBM7850623.1"/>
    </source>
</evidence>
<name>A0A9W6MSD6_9HYPH</name>
<feature type="region of interest" description="Disordered" evidence="1">
    <location>
        <begin position="1"/>
        <end position="26"/>
    </location>
</feature>
<evidence type="ECO:0000259" key="2">
    <source>
        <dbReference type="Pfam" id="PF20057"/>
    </source>
</evidence>
<dbReference type="Proteomes" id="UP000758856">
    <property type="component" value="Unassembled WGS sequence"/>
</dbReference>
<sequence>MADGHTGRRGAGKAKAAAAKRAGDTPTSTLRALARVVAAAPPGAGEGSGVEGLIAEGWAVRDDEGRPVATAAGRARLARETGGADGFRAQHLTLGRRTVEVDGVAREVDVDLDESPLAWLARRKGRDGRPLISASETLAGERLRADFTRGQMTPRVTANWEASIASGRRGGAGAGVDLAESVVAARGRVSKALAGVGPELSGVLVDVCCLLKGLEAVERERSWPARGGKLVLGFALKALARHYGYAEAAEGPARDGTLAAWRGEGARPTLDGAPEGS</sequence>
<evidence type="ECO:0000313" key="3">
    <source>
        <dbReference type="EMBL" id="GLK55916.1"/>
    </source>
</evidence>
<dbReference type="EMBL" id="BSFF01000002">
    <property type="protein sequence ID" value="GLK55916.1"/>
    <property type="molecule type" value="Genomic_DNA"/>
</dbReference>